<dbReference type="Proteomes" id="UP000319908">
    <property type="component" value="Unassembled WGS sequence"/>
</dbReference>
<evidence type="ECO:0000256" key="1">
    <source>
        <dbReference type="ARBA" id="ARBA00023118"/>
    </source>
</evidence>
<sequence length="349" mass="39091">MPSPMLSDKMNRTGKQFSENQRMNRPTAITATYRIVTPMFCAGADQQSAELRLASFKGALRFWWRTLMAGKFGNDIEGLHKAEAELFGSSDRRFGQSKVRMRLRWRSKIPAKSELVTEWPANQPAIGSTYLGYGITESGKKGSPTYKPHRIGLPEGREFEVKCIGNERDLASVLPALKIVGMLGGLGSRSRRAFGSIALEYLDEDSFEFKNADGFRAFINSLVHEPCPILPEFTAFGSHARLYVGPAAESARESHRLLGETYRNFRGLPSPLRGRSKIPMGLPLQGVDSRRRASPLLMHIHPVADQFMPVVLFLPSVFHPEIREGNQFGFFQVVQQWMESLNATEVKLG</sequence>
<dbReference type="InterPro" id="IPR005537">
    <property type="entry name" value="RAMP_III_fam"/>
</dbReference>
<accession>A0A5C6C2R8</accession>
<dbReference type="EMBL" id="SJPU01000001">
    <property type="protein sequence ID" value="TWU17951.1"/>
    <property type="molecule type" value="Genomic_DNA"/>
</dbReference>
<gene>
    <name evidence="3" type="ORF">Poly21_01030</name>
</gene>
<evidence type="ECO:0000313" key="3">
    <source>
        <dbReference type="EMBL" id="TWU17951.1"/>
    </source>
</evidence>
<comment type="caution">
    <text evidence="3">The sequence shown here is derived from an EMBL/GenBank/DDBJ whole genome shotgun (WGS) entry which is preliminary data.</text>
</comment>
<dbReference type="NCBIfam" id="TIGR01894">
    <property type="entry name" value="cas_TM1795_cmr1"/>
    <property type="match status" value="1"/>
</dbReference>
<dbReference type="InterPro" id="IPR007522">
    <property type="entry name" value="CRISPR-assoc_prot_TM1795"/>
</dbReference>
<keyword evidence="4" id="KW-1185">Reference proteome</keyword>
<dbReference type="OrthoDB" id="287235at2"/>
<organism evidence="3 4">
    <name type="scientific">Allorhodopirellula heiligendammensis</name>
    <dbReference type="NCBI Taxonomy" id="2714739"/>
    <lineage>
        <taxon>Bacteria</taxon>
        <taxon>Pseudomonadati</taxon>
        <taxon>Planctomycetota</taxon>
        <taxon>Planctomycetia</taxon>
        <taxon>Pirellulales</taxon>
        <taxon>Pirellulaceae</taxon>
        <taxon>Allorhodopirellula</taxon>
    </lineage>
</organism>
<name>A0A5C6C2R8_9BACT</name>
<protein>
    <recommendedName>
        <fullName evidence="2">CRISPR type III-associated protein domain-containing protein</fullName>
    </recommendedName>
</protein>
<evidence type="ECO:0000313" key="4">
    <source>
        <dbReference type="Proteomes" id="UP000319908"/>
    </source>
</evidence>
<proteinExistence type="predicted"/>
<dbReference type="AlphaFoldDB" id="A0A5C6C2R8"/>
<feature type="domain" description="CRISPR type III-associated protein" evidence="2">
    <location>
        <begin position="33"/>
        <end position="197"/>
    </location>
</feature>
<dbReference type="GO" id="GO:0051607">
    <property type="term" value="P:defense response to virus"/>
    <property type="evidence" value="ECO:0007669"/>
    <property type="project" value="UniProtKB-KW"/>
</dbReference>
<dbReference type="Pfam" id="PF03787">
    <property type="entry name" value="RAMPs"/>
    <property type="match status" value="1"/>
</dbReference>
<reference evidence="3 4" key="1">
    <citation type="journal article" date="2020" name="Antonie Van Leeuwenhoek">
        <title>Rhodopirellula heiligendammensis sp. nov., Rhodopirellula pilleata sp. nov., and Rhodopirellula solitaria sp. nov. isolated from natural or artificial marine surfaces in Northern Germany and California, USA, and emended description of the genus Rhodopirellula.</title>
        <authorList>
            <person name="Kallscheuer N."/>
            <person name="Wiegand S."/>
            <person name="Jogler M."/>
            <person name="Boedeker C."/>
            <person name="Peeters S.H."/>
            <person name="Rast P."/>
            <person name="Heuer A."/>
            <person name="Jetten M.S.M."/>
            <person name="Rohde M."/>
            <person name="Jogler C."/>
        </authorList>
    </citation>
    <scope>NUCLEOTIDE SEQUENCE [LARGE SCALE GENOMIC DNA]</scope>
    <source>
        <strain evidence="3 4">Poly21</strain>
    </source>
</reference>
<keyword evidence="1" id="KW-0051">Antiviral defense</keyword>
<evidence type="ECO:0000259" key="2">
    <source>
        <dbReference type="Pfam" id="PF03787"/>
    </source>
</evidence>